<dbReference type="InterPro" id="IPR024746">
    <property type="entry name" value="Glyco_hydro_100"/>
</dbReference>
<protein>
    <recommendedName>
        <fullName evidence="6">Alkaline/neutral invertase</fullName>
        <ecNumber evidence="6">3.2.1.26</ecNumber>
    </recommendedName>
</protein>
<dbReference type="InterPro" id="IPR012341">
    <property type="entry name" value="6hp_glycosidase-like_sf"/>
</dbReference>
<dbReference type="SUPFAM" id="SSF48208">
    <property type="entry name" value="Six-hairpin glycosidases"/>
    <property type="match status" value="1"/>
</dbReference>
<gene>
    <name evidence="8" type="primary">LOC110792936</name>
</gene>
<dbReference type="RefSeq" id="XP_021853448.1">
    <property type="nucleotide sequence ID" value="XM_021997756.2"/>
</dbReference>
<dbReference type="Pfam" id="PF12899">
    <property type="entry name" value="Glyco_hydro_100"/>
    <property type="match status" value="1"/>
</dbReference>
<dbReference type="GeneID" id="110792936"/>
<reference evidence="8" key="2">
    <citation type="submission" date="2025-08" db="UniProtKB">
        <authorList>
            <consortium name="RefSeq"/>
        </authorList>
    </citation>
    <scope>IDENTIFICATION</scope>
    <source>
        <tissue evidence="8">Leaf</tissue>
    </source>
</reference>
<comment type="similarity">
    <text evidence="2 6">Belongs to the glycosyl hydrolase 100 family.</text>
</comment>
<dbReference type="GO" id="GO:0004575">
    <property type="term" value="F:sucrose alpha-glucosidase activity"/>
    <property type="evidence" value="ECO:0000318"/>
    <property type="project" value="GO_Central"/>
</dbReference>
<comment type="function">
    <text evidence="6">Invertase that cleaves sucrose into glucose and fructose.</text>
</comment>
<comment type="catalytic activity">
    <reaction evidence="1 6">
        <text>Hydrolysis of terminal non-reducing beta-D-fructofuranoside residues in beta-D-fructofuranosides.</text>
        <dbReference type="EC" id="3.2.1.26"/>
    </reaction>
</comment>
<name>A0A9R0K0M6_SPIOL</name>
<evidence type="ECO:0000256" key="6">
    <source>
        <dbReference type="RuleBase" id="RU367047"/>
    </source>
</evidence>
<dbReference type="AlphaFoldDB" id="A0A9R0K0M6"/>
<dbReference type="PANTHER" id="PTHR31916">
    <property type="match status" value="1"/>
</dbReference>
<dbReference type="GO" id="GO:0005739">
    <property type="term" value="C:mitochondrion"/>
    <property type="evidence" value="ECO:0000318"/>
    <property type="project" value="GO_Central"/>
</dbReference>
<evidence type="ECO:0000313" key="8">
    <source>
        <dbReference type="RefSeq" id="XP_021853448.1"/>
    </source>
</evidence>
<dbReference type="KEGG" id="soe:110792936"/>
<dbReference type="EC" id="3.2.1.26" evidence="6"/>
<dbReference type="Gene3D" id="1.50.10.10">
    <property type="match status" value="1"/>
</dbReference>
<accession>A0A9R0K0M6</accession>
<evidence type="ECO:0000256" key="4">
    <source>
        <dbReference type="ARBA" id="ARBA00023277"/>
    </source>
</evidence>
<keyword evidence="7" id="KW-1185">Reference proteome</keyword>
<proteinExistence type="inferred from homology"/>
<sequence length="652" mass="74769">MKYCYRILSKCRNLANIASQPQIRTHLVSGNLSNIEHNRKIHSYPIQLFGFRGDIYQTQKKSCSNPPIYGQSRFFSRVGLGRNGFLVGFDPPDVRNCSTSVDHRVNESNFESVYLKGGVHVKPFVEKTATIDEHLIEEKGEVIDKIDEGEKKGDFRVESRKREESEIEKEAWRLLRNAVVTYCNSPVGTVAANDPNDKTPLNYDQVFLRDFIPSALAFLMKGEGEIVKNFLLHTLHLQSWEKTVDCYSPGQGLMPASFKVRNVPLDDNSGNFEEVLDPDFGESAIGRVAPVDSGLWWIILLRAYGKLTGDFSLQERADVQTGIRLVLNLCLSDGFDMFPTLLVTDGSCMVDRRMGIHGHPLEIQALFYSALRCSREMLAENEGSKNLIRAVNNRLSALSFHIREYYWVDMKKINEIYRYKTEEYSMDATNKFNIYPEQIPHWLMDWIPSEGGYMLGNLQPAHMDFRFFTLGNLWSIVSSMGTPKQNQAILNLIEAKWDDFVGHMPLKICYPAVENEEWRIITGSDPKNTPWSYHNGGSWPTLLWQFTLACMKMGRTDLAEKAVEMAEKQLPADRWPEYYDTRHGKFVGKQARLYQTWTIAGFLTSKMLLQNPDMASLLYWDEDYELLEICACGLTKNGRRKCSRWAAKSHII</sequence>
<dbReference type="Proteomes" id="UP000813463">
    <property type="component" value="Chromosome 4"/>
</dbReference>
<evidence type="ECO:0000256" key="2">
    <source>
        <dbReference type="ARBA" id="ARBA00007671"/>
    </source>
</evidence>
<organism evidence="7 8">
    <name type="scientific">Spinacia oleracea</name>
    <name type="common">Spinach</name>
    <dbReference type="NCBI Taxonomy" id="3562"/>
    <lineage>
        <taxon>Eukaryota</taxon>
        <taxon>Viridiplantae</taxon>
        <taxon>Streptophyta</taxon>
        <taxon>Embryophyta</taxon>
        <taxon>Tracheophyta</taxon>
        <taxon>Spermatophyta</taxon>
        <taxon>Magnoliopsida</taxon>
        <taxon>eudicotyledons</taxon>
        <taxon>Gunneridae</taxon>
        <taxon>Pentapetalae</taxon>
        <taxon>Caryophyllales</taxon>
        <taxon>Chenopodiaceae</taxon>
        <taxon>Chenopodioideae</taxon>
        <taxon>Anserineae</taxon>
        <taxon>Spinacia</taxon>
    </lineage>
</organism>
<dbReference type="GO" id="GO:0033926">
    <property type="term" value="F:endo-alpha-N-acetylgalactosaminidase activity"/>
    <property type="evidence" value="ECO:0007669"/>
    <property type="project" value="UniProtKB-UniRule"/>
</dbReference>
<dbReference type="InterPro" id="IPR008928">
    <property type="entry name" value="6-hairpin_glycosidase_sf"/>
</dbReference>
<dbReference type="OrthoDB" id="1848038at2759"/>
<evidence type="ECO:0000256" key="5">
    <source>
        <dbReference type="ARBA" id="ARBA00023295"/>
    </source>
</evidence>
<keyword evidence="4 6" id="KW-0119">Carbohydrate metabolism</keyword>
<reference evidence="7" key="1">
    <citation type="journal article" date="2021" name="Nat. Commun.">
        <title>Genomic analyses provide insights into spinach domestication and the genetic basis of agronomic traits.</title>
        <authorList>
            <person name="Cai X."/>
            <person name="Sun X."/>
            <person name="Xu C."/>
            <person name="Sun H."/>
            <person name="Wang X."/>
            <person name="Ge C."/>
            <person name="Zhang Z."/>
            <person name="Wang Q."/>
            <person name="Fei Z."/>
            <person name="Jiao C."/>
            <person name="Wang Q."/>
        </authorList>
    </citation>
    <scope>NUCLEOTIDE SEQUENCE [LARGE SCALE GENOMIC DNA]</scope>
    <source>
        <strain evidence="7">cv. Varoflay</strain>
    </source>
</reference>
<evidence type="ECO:0000256" key="1">
    <source>
        <dbReference type="ARBA" id="ARBA00000094"/>
    </source>
</evidence>
<evidence type="ECO:0000313" key="7">
    <source>
        <dbReference type="Proteomes" id="UP000813463"/>
    </source>
</evidence>
<dbReference type="GO" id="GO:0005987">
    <property type="term" value="P:sucrose catabolic process"/>
    <property type="evidence" value="ECO:0000318"/>
    <property type="project" value="GO_Central"/>
</dbReference>
<dbReference type="PANTHER" id="PTHR31916:SF46">
    <property type="entry name" value="ALKALINE_NEUTRAL INVERTASE A, MITOCHONDRIAL"/>
    <property type="match status" value="1"/>
</dbReference>
<dbReference type="FunFam" id="1.50.10.10:FF:000001">
    <property type="entry name" value="probable alkaline/neutral invertase B"/>
    <property type="match status" value="1"/>
</dbReference>
<keyword evidence="3 6" id="KW-0378">Hydrolase</keyword>
<keyword evidence="5 6" id="KW-0326">Glycosidase</keyword>
<evidence type="ECO:0000256" key="3">
    <source>
        <dbReference type="ARBA" id="ARBA00022801"/>
    </source>
</evidence>